<dbReference type="OrthoDB" id="10562190at2759"/>
<protein>
    <submittedName>
        <fullName evidence="2">Uncharacterized protein</fullName>
    </submittedName>
</protein>
<comment type="caution">
    <text evidence="2">The sequence shown here is derived from an EMBL/GenBank/DDBJ whole genome shotgun (WGS) entry which is preliminary data.</text>
</comment>
<reference evidence="2" key="1">
    <citation type="submission" date="2021-02" db="EMBL/GenBank/DDBJ databases">
        <authorList>
            <person name="Nowell W R."/>
        </authorList>
    </citation>
    <scope>NUCLEOTIDE SEQUENCE</scope>
    <source>
        <strain evidence="2">Ploen Becks lab</strain>
    </source>
</reference>
<evidence type="ECO:0000256" key="1">
    <source>
        <dbReference type="SAM" id="MobiDB-lite"/>
    </source>
</evidence>
<feature type="region of interest" description="Disordered" evidence="1">
    <location>
        <begin position="1"/>
        <end position="33"/>
    </location>
</feature>
<dbReference type="EMBL" id="CAJNOC010000745">
    <property type="protein sequence ID" value="CAF0798644.1"/>
    <property type="molecule type" value="Genomic_DNA"/>
</dbReference>
<keyword evidence="3" id="KW-1185">Reference proteome</keyword>
<name>A0A813SMY1_9BILA</name>
<sequence>MDLTKGSKSPRKHEKSQIEKRASSESISSQHQENITKIRIDINCPNEEIYKRQIRDGTNIKTIFVQIDRSLNTKHEQNENPGAILIEEVDDVYSMRQQRSPEYQRRSFSRSKTDPNLMQLQEFENIKEYSLQSYSNYTQLDKPIKKKKYLFNLKRNYEHESYISKKINGNGSAAIEIINYEHEIFEFNNYQATSRTKVNPKISVSIFRDSESISSCRPRLIFTKPQNLKRSELFLFDFNHMEFINETQNRARLLTSLKYPYAKMCDLDMDNLFMNPDKEKPDEFEISLGDFNFQLGTNFDGNTKYESFRHYTPVYIEFDNLDLSNDQILEIINSKVTAKTQELNEKFIANLNKKFPLDFLFFNSSENNINIVEFKDKSIKPEFYLLAYQVLDEKFVPLEADLLKFVKVHYSTFEKLNEKSIKTAVEKVIGQKNETYGCNFFRLWHYIVLIKTPRADLRPIFEDEALMENFDFINDSDFLINSRKVAKITHLSLRAQNVELIENEVKIEKNPIRNFSSGICREEANLKHTKLNQKMTRKKYLITTLDFNGCGENVNSSLDVNQNNNINENVGNLKNESKETEAINQVIQSANDAKVIEQNLQNESEINKNEEHEKIKQETQTKSQADFPNKSELKKDGELESPPRSSKERFKMLKERFESKDSKDTPQKLKPRNSFK</sequence>
<proteinExistence type="predicted"/>
<evidence type="ECO:0000313" key="3">
    <source>
        <dbReference type="Proteomes" id="UP000663879"/>
    </source>
</evidence>
<feature type="region of interest" description="Disordered" evidence="1">
    <location>
        <begin position="602"/>
        <end position="676"/>
    </location>
</feature>
<organism evidence="2 3">
    <name type="scientific">Brachionus calyciflorus</name>
    <dbReference type="NCBI Taxonomy" id="104777"/>
    <lineage>
        <taxon>Eukaryota</taxon>
        <taxon>Metazoa</taxon>
        <taxon>Spiralia</taxon>
        <taxon>Gnathifera</taxon>
        <taxon>Rotifera</taxon>
        <taxon>Eurotatoria</taxon>
        <taxon>Monogononta</taxon>
        <taxon>Pseudotrocha</taxon>
        <taxon>Ploima</taxon>
        <taxon>Brachionidae</taxon>
        <taxon>Brachionus</taxon>
    </lineage>
</organism>
<accession>A0A813SMY1</accession>
<feature type="compositionally biased region" description="Basic and acidic residues" evidence="1">
    <location>
        <begin position="629"/>
        <end position="638"/>
    </location>
</feature>
<dbReference type="Proteomes" id="UP000663879">
    <property type="component" value="Unassembled WGS sequence"/>
</dbReference>
<feature type="compositionally biased region" description="Polar residues" evidence="1">
    <location>
        <begin position="24"/>
        <end position="33"/>
    </location>
</feature>
<feature type="compositionally biased region" description="Basic and acidic residues" evidence="1">
    <location>
        <begin position="645"/>
        <end position="667"/>
    </location>
</feature>
<feature type="compositionally biased region" description="Basic and acidic residues" evidence="1">
    <location>
        <begin position="605"/>
        <end position="619"/>
    </location>
</feature>
<gene>
    <name evidence="2" type="ORF">OXX778_LOCUS6348</name>
</gene>
<evidence type="ECO:0000313" key="2">
    <source>
        <dbReference type="EMBL" id="CAF0798644.1"/>
    </source>
</evidence>
<dbReference type="AlphaFoldDB" id="A0A813SMY1"/>